<feature type="domain" description="Hint" evidence="3">
    <location>
        <begin position="161"/>
        <end position="280"/>
    </location>
</feature>
<dbReference type="GO" id="GO:0016787">
    <property type="term" value="F:hydrolase activity"/>
    <property type="evidence" value="ECO:0007669"/>
    <property type="project" value="UniProtKB-KW"/>
</dbReference>
<evidence type="ECO:0000259" key="3">
    <source>
        <dbReference type="SMART" id="SM00306"/>
    </source>
</evidence>
<dbReference type="Gene3D" id="3.90.1600.10">
    <property type="entry name" value="Palm domain of DNA polymerase"/>
    <property type="match status" value="1"/>
</dbReference>
<dbReference type="NCBIfam" id="TIGR01445">
    <property type="entry name" value="intein_Nterm"/>
    <property type="match status" value="1"/>
</dbReference>
<organism evidence="4">
    <name type="scientific">Aeromonas phage Aes509</name>
    <dbReference type="NCBI Taxonomy" id="1198021"/>
    <lineage>
        <taxon>Viruses</taxon>
        <taxon>Duplodnaviria</taxon>
        <taxon>Heunggongvirae</taxon>
        <taxon>Uroviricota</taxon>
        <taxon>Caudoviricetes</taxon>
        <taxon>Pantevenvirales</taxon>
        <taxon>Straboviridae</taxon>
        <taxon>Tevenvirinae</taxon>
        <taxon>Tequatrovirus</taxon>
    </lineage>
</organism>
<evidence type="ECO:0000313" key="4">
    <source>
        <dbReference type="EMBL" id="AFN69908.1"/>
    </source>
</evidence>
<dbReference type="InterPro" id="IPR003587">
    <property type="entry name" value="Hint_dom_N"/>
</dbReference>
<dbReference type="PROSITE" id="PS50817">
    <property type="entry name" value="INTEIN_N_TER"/>
    <property type="match status" value="1"/>
</dbReference>
<dbReference type="GO" id="GO:0004518">
    <property type="term" value="F:nuclease activity"/>
    <property type="evidence" value="ECO:0007669"/>
    <property type="project" value="UniProtKB-KW"/>
</dbReference>
<dbReference type="SUPFAM" id="SSF51294">
    <property type="entry name" value="Hedgehog/intein (Hint) domain"/>
    <property type="match status" value="1"/>
</dbReference>
<dbReference type="GO" id="GO:0000166">
    <property type="term" value="F:nucleotide binding"/>
    <property type="evidence" value="ECO:0007669"/>
    <property type="project" value="InterPro"/>
</dbReference>
<keyword evidence="1" id="KW-0540">Nuclease</keyword>
<reference evidence="4" key="1">
    <citation type="submission" date="2011-07" db="EMBL/GenBank/DDBJ databases">
        <title>Diversification of the DNA polymerase (gp43) of T4-related phages of Aeromonas salmonicida.</title>
        <authorList>
            <person name="Petrov V.M."/>
            <person name="Ratnayaka S."/>
            <person name="Karam J.D."/>
        </authorList>
    </citation>
    <scope>NUCLEOTIDE SEQUENCE</scope>
</reference>
<accession>I6ZIJ1</accession>
<name>I6ZIJ1_9CAUD</name>
<dbReference type="GO" id="GO:0016539">
    <property type="term" value="P:intein-mediated protein splicing"/>
    <property type="evidence" value="ECO:0007669"/>
    <property type="project" value="InterPro"/>
</dbReference>
<proteinExistence type="predicted"/>
<dbReference type="CDD" id="cd00081">
    <property type="entry name" value="Hint"/>
    <property type="match status" value="1"/>
</dbReference>
<sequence>MHPYDLRRFLWIILKFAIVCHVCVKAETNGASIQLDISISENVFDYVDNEVNMELELSRDFNEDELGYLNSLSTEELRKMIRLCEKEEQKRNTNQRNRKILINSLYGCLGNNFFRFFNLHNAEAITLYGQLAIRWIERKLNEYINKLIKTENVDYVCYIDTDSVVGDTIIDVSGKKMTIAEFYDSTPDVFMRRNDEARDWVKRVGGKTSLSVNTYSGEVERKNINYIMKHTVKKRMFKIKAGGKEVIVTADHSVMVKRDGKIIDVKPTEMKQTDRVVKWMLT</sequence>
<protein>
    <submittedName>
        <fullName evidence="4">DNA polymerase subunit</fullName>
    </submittedName>
</protein>
<dbReference type="GO" id="GO:0003677">
    <property type="term" value="F:DNA binding"/>
    <property type="evidence" value="ECO:0007669"/>
    <property type="project" value="InterPro"/>
</dbReference>
<dbReference type="InterPro" id="IPR043502">
    <property type="entry name" value="DNA/RNA_pol_sf"/>
</dbReference>
<evidence type="ECO:0000256" key="2">
    <source>
        <dbReference type="ARBA" id="ARBA00022801"/>
    </source>
</evidence>
<dbReference type="Pfam" id="PF14890">
    <property type="entry name" value="Intein_splicing"/>
    <property type="match status" value="1"/>
</dbReference>
<dbReference type="SUPFAM" id="SSF56672">
    <property type="entry name" value="DNA/RNA polymerases"/>
    <property type="match status" value="1"/>
</dbReference>
<dbReference type="GO" id="GO:0003887">
    <property type="term" value="F:DNA-directed DNA polymerase activity"/>
    <property type="evidence" value="ECO:0007669"/>
    <property type="project" value="UniProtKB-KW"/>
</dbReference>
<keyword evidence="2" id="KW-0378">Hydrolase</keyword>
<dbReference type="InterPro" id="IPR036844">
    <property type="entry name" value="Hint_dom_sf"/>
</dbReference>
<dbReference type="SMART" id="SM00306">
    <property type="entry name" value="HintN"/>
    <property type="match status" value="1"/>
</dbReference>
<dbReference type="Gene3D" id="1.10.287.690">
    <property type="entry name" value="Helix hairpin bin"/>
    <property type="match status" value="1"/>
</dbReference>
<evidence type="ECO:0000256" key="1">
    <source>
        <dbReference type="ARBA" id="ARBA00022722"/>
    </source>
</evidence>
<dbReference type="InterPro" id="IPR006141">
    <property type="entry name" value="Intein_N"/>
</dbReference>
<dbReference type="InterPro" id="IPR023211">
    <property type="entry name" value="DNA_pol_palm_dom_sf"/>
</dbReference>
<dbReference type="EMBL" id="JN377902">
    <property type="protein sequence ID" value="AFN69908.1"/>
    <property type="molecule type" value="Genomic_DNA"/>
</dbReference>